<dbReference type="Gene3D" id="1.10.357.10">
    <property type="entry name" value="Tetracycline Repressor, domain 2"/>
    <property type="match status" value="1"/>
</dbReference>
<proteinExistence type="predicted"/>
<organism evidence="6 7">
    <name type="scientific">Kribbella kalugense</name>
    <dbReference type="NCBI Taxonomy" id="2512221"/>
    <lineage>
        <taxon>Bacteria</taxon>
        <taxon>Bacillati</taxon>
        <taxon>Actinomycetota</taxon>
        <taxon>Actinomycetes</taxon>
        <taxon>Propionibacteriales</taxon>
        <taxon>Kribbellaceae</taxon>
        <taxon>Kribbella</taxon>
    </lineage>
</organism>
<dbReference type="InterPro" id="IPR050109">
    <property type="entry name" value="HTH-type_TetR-like_transc_reg"/>
</dbReference>
<sequence>MLTVNSVHSKVLPYRDVKESFEVESRDRRRAATLAEIKAAARRLLVSGGSTAVGLRAVARELGLTPPALYRYFPSHDALIGALIADLYDELTAALMQLQTTEEVPDLGERLYLLANGLRNWGLEHPAEFALLFGTAVPIADADDHDETPGHQAAMRFGAVFKELVAQIWHWKPFPYPPDELLGKELIAQLTEESEHFQGMPPGAIYLSLTYWTRLYGLICMEVFGQLHWVLPDAAAYFEAQLREIGEALGLDCPPPDDKT</sequence>
<dbReference type="SUPFAM" id="SSF46689">
    <property type="entry name" value="Homeodomain-like"/>
    <property type="match status" value="1"/>
</dbReference>
<dbReference type="SUPFAM" id="SSF48498">
    <property type="entry name" value="Tetracyclin repressor-like, C-terminal domain"/>
    <property type="match status" value="1"/>
</dbReference>
<dbReference type="Proteomes" id="UP000295447">
    <property type="component" value="Unassembled WGS sequence"/>
</dbReference>
<dbReference type="AlphaFoldDB" id="A0A4R7ZFV7"/>
<dbReference type="PROSITE" id="PS50977">
    <property type="entry name" value="HTH_TETR_2"/>
    <property type="match status" value="1"/>
</dbReference>
<gene>
    <name evidence="6" type="ORF">EV650_7390</name>
</gene>
<dbReference type="Pfam" id="PF13305">
    <property type="entry name" value="TetR_C_33"/>
    <property type="match status" value="1"/>
</dbReference>
<evidence type="ECO:0000259" key="5">
    <source>
        <dbReference type="PROSITE" id="PS50977"/>
    </source>
</evidence>
<dbReference type="PANTHER" id="PTHR30055:SF234">
    <property type="entry name" value="HTH-TYPE TRANSCRIPTIONAL REGULATOR BETI"/>
    <property type="match status" value="1"/>
</dbReference>
<dbReference type="PANTHER" id="PTHR30055">
    <property type="entry name" value="HTH-TYPE TRANSCRIPTIONAL REGULATOR RUTR"/>
    <property type="match status" value="1"/>
</dbReference>
<dbReference type="Pfam" id="PF00440">
    <property type="entry name" value="TetR_N"/>
    <property type="match status" value="1"/>
</dbReference>
<comment type="caution">
    <text evidence="6">The sequence shown here is derived from an EMBL/GenBank/DDBJ whole genome shotgun (WGS) entry which is preliminary data.</text>
</comment>
<dbReference type="GO" id="GO:0003700">
    <property type="term" value="F:DNA-binding transcription factor activity"/>
    <property type="evidence" value="ECO:0007669"/>
    <property type="project" value="TreeGrafter"/>
</dbReference>
<feature type="domain" description="HTH tetR-type" evidence="5">
    <location>
        <begin position="31"/>
        <end position="91"/>
    </location>
</feature>
<dbReference type="InterPro" id="IPR036271">
    <property type="entry name" value="Tet_transcr_reg_TetR-rel_C_sf"/>
</dbReference>
<keyword evidence="2 4" id="KW-0238">DNA-binding</keyword>
<evidence type="ECO:0000256" key="1">
    <source>
        <dbReference type="ARBA" id="ARBA00023015"/>
    </source>
</evidence>
<protein>
    <submittedName>
        <fullName evidence="6">TetR family transcriptional regulator</fullName>
    </submittedName>
</protein>
<keyword evidence="1" id="KW-0805">Transcription regulation</keyword>
<dbReference type="GO" id="GO:0000976">
    <property type="term" value="F:transcription cis-regulatory region binding"/>
    <property type="evidence" value="ECO:0007669"/>
    <property type="project" value="TreeGrafter"/>
</dbReference>
<keyword evidence="3" id="KW-0804">Transcription</keyword>
<dbReference type="InterPro" id="IPR025996">
    <property type="entry name" value="MT1864/Rv1816-like_C"/>
</dbReference>
<evidence type="ECO:0000313" key="7">
    <source>
        <dbReference type="Proteomes" id="UP000295447"/>
    </source>
</evidence>
<name>A0A4R7ZFV7_9ACTN</name>
<evidence type="ECO:0000313" key="6">
    <source>
        <dbReference type="EMBL" id="TDW15896.1"/>
    </source>
</evidence>
<dbReference type="InterPro" id="IPR009057">
    <property type="entry name" value="Homeodomain-like_sf"/>
</dbReference>
<evidence type="ECO:0000256" key="4">
    <source>
        <dbReference type="PROSITE-ProRule" id="PRU00335"/>
    </source>
</evidence>
<feature type="DNA-binding region" description="H-T-H motif" evidence="4">
    <location>
        <begin position="54"/>
        <end position="73"/>
    </location>
</feature>
<dbReference type="EMBL" id="SODF01000003">
    <property type="protein sequence ID" value="TDW15896.1"/>
    <property type="molecule type" value="Genomic_DNA"/>
</dbReference>
<evidence type="ECO:0000256" key="2">
    <source>
        <dbReference type="ARBA" id="ARBA00023125"/>
    </source>
</evidence>
<accession>A0A4R7ZFV7</accession>
<reference evidence="6 7" key="1">
    <citation type="submission" date="2019-03" db="EMBL/GenBank/DDBJ databases">
        <title>Genomic Encyclopedia of Type Strains, Phase III (KMG-III): the genomes of soil and plant-associated and newly described type strains.</title>
        <authorList>
            <person name="Whitman W."/>
        </authorList>
    </citation>
    <scope>NUCLEOTIDE SEQUENCE [LARGE SCALE GENOMIC DNA]</scope>
    <source>
        <strain evidence="6 7">VKM Ac-2570</strain>
    </source>
</reference>
<dbReference type="InterPro" id="IPR001647">
    <property type="entry name" value="HTH_TetR"/>
</dbReference>
<evidence type="ECO:0000256" key="3">
    <source>
        <dbReference type="ARBA" id="ARBA00023163"/>
    </source>
</evidence>
<keyword evidence="7" id="KW-1185">Reference proteome</keyword>